<dbReference type="OrthoDB" id="110463at2"/>
<evidence type="ECO:0000313" key="2">
    <source>
        <dbReference type="EMBL" id="KOO50345.1"/>
    </source>
</evidence>
<name>A0A0M0LGY2_9BACI</name>
<organism evidence="2 3">
    <name type="scientific">Priestia koreensis</name>
    <dbReference type="NCBI Taxonomy" id="284581"/>
    <lineage>
        <taxon>Bacteria</taxon>
        <taxon>Bacillati</taxon>
        <taxon>Bacillota</taxon>
        <taxon>Bacilli</taxon>
        <taxon>Bacillales</taxon>
        <taxon>Bacillaceae</taxon>
        <taxon>Priestia</taxon>
    </lineage>
</organism>
<dbReference type="Pfam" id="PF13524">
    <property type="entry name" value="Glyco_trans_1_2"/>
    <property type="match status" value="1"/>
</dbReference>
<dbReference type="PATRIC" id="fig|284581.3.peg.418"/>
<comment type="caution">
    <text evidence="2">The sequence shown here is derived from an EMBL/GenBank/DDBJ whole genome shotgun (WGS) entry which is preliminary data.</text>
</comment>
<accession>A0A0M0LGY2</accession>
<evidence type="ECO:0000259" key="1">
    <source>
        <dbReference type="Pfam" id="PF13524"/>
    </source>
</evidence>
<dbReference type="STRING" id="284581.AMD01_00865"/>
<proteinExistence type="predicted"/>
<evidence type="ECO:0000313" key="3">
    <source>
        <dbReference type="Proteomes" id="UP000037558"/>
    </source>
</evidence>
<dbReference type="Proteomes" id="UP000037558">
    <property type="component" value="Unassembled WGS sequence"/>
</dbReference>
<protein>
    <recommendedName>
        <fullName evidence="1">Spore protein YkvP/CgeB glycosyl transferase-like domain-containing protein</fullName>
    </recommendedName>
</protein>
<dbReference type="AlphaFoldDB" id="A0A0M0LGY2"/>
<keyword evidence="3" id="KW-1185">Reference proteome</keyword>
<gene>
    <name evidence="2" type="ORF">AMD01_00865</name>
</gene>
<dbReference type="InterPro" id="IPR055259">
    <property type="entry name" value="YkvP/CgeB_Glyco_trans-like"/>
</dbReference>
<reference evidence="3" key="1">
    <citation type="submission" date="2015-08" db="EMBL/GenBank/DDBJ databases">
        <title>Fjat-14210 dsm16467.</title>
        <authorList>
            <person name="Liu B."/>
            <person name="Wang J."/>
            <person name="Zhu Y."/>
            <person name="Liu G."/>
            <person name="Chen Q."/>
            <person name="Chen Z."/>
            <person name="Lan J."/>
            <person name="Che J."/>
            <person name="Ge C."/>
            <person name="Shi H."/>
            <person name="Pan Z."/>
            <person name="Liu X."/>
        </authorList>
    </citation>
    <scope>NUCLEOTIDE SEQUENCE [LARGE SCALE GENOMIC DNA]</scope>
    <source>
        <strain evidence="3">DSM 16467</strain>
    </source>
</reference>
<dbReference type="EMBL" id="LILC01000002">
    <property type="protein sequence ID" value="KOO50345.1"/>
    <property type="molecule type" value="Genomic_DNA"/>
</dbReference>
<sequence length="345" mass="40332">MEGRNGFIKQNHSQFPGMTRVLYIPSGYKRIYETFDEWFVQALSKLNIPHVVSHPFETETSFLTKITTFRPTIMITMVGDKLPLYKLQYLRKRRITCGVWLTEDPYYTDRTLTYIREYDAVMSIEANSVRFYKTFHPNVLHLPLGTNSNVFYKNDEPAQHEVSFVGYPYQNRLDLLKLILQETPHHVTVVGKWKKHVAEHLASSRLHVHEGWFPPRTIASFYRRSKINLNTLRDSQESMNENQTGIPNSSINNRTFDIASCGSFQLLPHIEGLSTAFEIGKEIVSYQDEGQLLQKLAYYLQNETERQDIAQQAMIRAQRDHTFLARVQTMIDFINTCKEDHRSSR</sequence>
<feature type="domain" description="Spore protein YkvP/CgeB glycosyl transferase-like" evidence="1">
    <location>
        <begin position="181"/>
        <end position="332"/>
    </location>
</feature>